<dbReference type="Proteomes" id="UP000789405">
    <property type="component" value="Unassembled WGS sequence"/>
</dbReference>
<gene>
    <name evidence="1" type="ORF">DERYTH_LOCUS11059</name>
</gene>
<evidence type="ECO:0000313" key="2">
    <source>
        <dbReference type="Proteomes" id="UP000789405"/>
    </source>
</evidence>
<proteinExistence type="predicted"/>
<dbReference type="EMBL" id="CAJVPY010006699">
    <property type="protein sequence ID" value="CAG8667793.1"/>
    <property type="molecule type" value="Genomic_DNA"/>
</dbReference>
<feature type="non-terminal residue" evidence="1">
    <location>
        <position position="75"/>
    </location>
</feature>
<reference evidence="1" key="1">
    <citation type="submission" date="2021-06" db="EMBL/GenBank/DDBJ databases">
        <authorList>
            <person name="Kallberg Y."/>
            <person name="Tangrot J."/>
            <person name="Rosling A."/>
        </authorList>
    </citation>
    <scope>NUCLEOTIDE SEQUENCE</scope>
    <source>
        <strain evidence="1">MA453B</strain>
    </source>
</reference>
<evidence type="ECO:0000313" key="1">
    <source>
        <dbReference type="EMBL" id="CAG8667793.1"/>
    </source>
</evidence>
<dbReference type="AlphaFoldDB" id="A0A9N9EDN6"/>
<protein>
    <submittedName>
        <fullName evidence="1">23962_t:CDS:1</fullName>
    </submittedName>
</protein>
<comment type="caution">
    <text evidence="1">The sequence shown here is derived from an EMBL/GenBank/DDBJ whole genome shotgun (WGS) entry which is preliminary data.</text>
</comment>
<accession>A0A9N9EDN6</accession>
<sequence length="75" mass="8949">MLTEKAEKLVYIYWNTRILHQLGRFISVKDLQGNIVTINNIETNNVHLDNRELVLENNEIFEDNFTNRLLNIFDD</sequence>
<name>A0A9N9EDN6_9GLOM</name>
<keyword evidence="2" id="KW-1185">Reference proteome</keyword>
<organism evidence="1 2">
    <name type="scientific">Dentiscutata erythropus</name>
    <dbReference type="NCBI Taxonomy" id="1348616"/>
    <lineage>
        <taxon>Eukaryota</taxon>
        <taxon>Fungi</taxon>
        <taxon>Fungi incertae sedis</taxon>
        <taxon>Mucoromycota</taxon>
        <taxon>Glomeromycotina</taxon>
        <taxon>Glomeromycetes</taxon>
        <taxon>Diversisporales</taxon>
        <taxon>Gigasporaceae</taxon>
        <taxon>Dentiscutata</taxon>
    </lineage>
</organism>